<dbReference type="Pfam" id="PF04023">
    <property type="entry name" value="FeoA"/>
    <property type="match status" value="1"/>
</dbReference>
<dbReference type="SMART" id="SM00899">
    <property type="entry name" value="FeoA"/>
    <property type="match status" value="1"/>
</dbReference>
<protein>
    <submittedName>
        <fullName evidence="3">Ferrous iron transport protein A</fullName>
    </submittedName>
</protein>
<dbReference type="GO" id="GO:0046914">
    <property type="term" value="F:transition metal ion binding"/>
    <property type="evidence" value="ECO:0007669"/>
    <property type="project" value="InterPro"/>
</dbReference>
<keyword evidence="1" id="KW-0408">Iron</keyword>
<accession>A0A388TB93</accession>
<evidence type="ECO:0000313" key="3">
    <source>
        <dbReference type="EMBL" id="GBR74063.1"/>
    </source>
</evidence>
<dbReference type="InterPro" id="IPR008988">
    <property type="entry name" value="Transcriptional_repressor_C"/>
</dbReference>
<dbReference type="SUPFAM" id="SSF50037">
    <property type="entry name" value="C-terminal domain of transcriptional repressors"/>
    <property type="match status" value="1"/>
</dbReference>
<dbReference type="Proteomes" id="UP000269352">
    <property type="component" value="Unassembled WGS sequence"/>
</dbReference>
<evidence type="ECO:0000313" key="4">
    <source>
        <dbReference type="Proteomes" id="UP000269352"/>
    </source>
</evidence>
<name>A0A388TB93_TERA1</name>
<dbReference type="EMBL" id="BGZN01000028">
    <property type="protein sequence ID" value="GBR74063.1"/>
    <property type="molecule type" value="Genomic_DNA"/>
</dbReference>
<feature type="domain" description="Ferrous iron transporter FeoA-like" evidence="2">
    <location>
        <begin position="1"/>
        <end position="76"/>
    </location>
</feature>
<dbReference type="InterPro" id="IPR038157">
    <property type="entry name" value="FeoA_core_dom"/>
</dbReference>
<organism evidence="3 4">
    <name type="scientific">Termititenax aidoneus</name>
    <dbReference type="NCBI Taxonomy" id="2218524"/>
    <lineage>
        <taxon>Bacteria</taxon>
        <taxon>Bacillati</taxon>
        <taxon>Candidatus Margulisiibacteriota</taxon>
        <taxon>Candidatus Termititenacia</taxon>
        <taxon>Candidatus Termititenacales</taxon>
        <taxon>Candidatus Termititenacaceae</taxon>
        <taxon>Candidatus Termititenax</taxon>
    </lineage>
</organism>
<gene>
    <name evidence="3" type="primary">feoA</name>
    <name evidence="3" type="ORF">NO1_1297</name>
</gene>
<evidence type="ECO:0000259" key="2">
    <source>
        <dbReference type="SMART" id="SM00899"/>
    </source>
</evidence>
<comment type="caution">
    <text evidence="3">The sequence shown here is derived from an EMBL/GenBank/DDBJ whole genome shotgun (WGS) entry which is preliminary data.</text>
</comment>
<reference evidence="3 4" key="1">
    <citation type="journal article" date="2019" name="ISME J.">
        <title>Genome analyses of uncultured TG2/ZB3 bacteria in 'Margulisbacteria' specifically attached to ectosymbiotic spirochetes of protists in the termite gut.</title>
        <authorList>
            <person name="Utami Y.D."/>
            <person name="Kuwahara H."/>
            <person name="Igai K."/>
            <person name="Murakami T."/>
            <person name="Sugaya K."/>
            <person name="Morikawa T."/>
            <person name="Nagura Y."/>
            <person name="Yuki M."/>
            <person name="Deevong P."/>
            <person name="Inoue T."/>
            <person name="Kihara K."/>
            <person name="Lo N."/>
            <person name="Yamada A."/>
            <person name="Ohkuma M."/>
            <person name="Hongoh Y."/>
        </authorList>
    </citation>
    <scope>NUCLEOTIDE SEQUENCE [LARGE SCALE GENOMIC DNA]</scope>
    <source>
        <strain evidence="3">NkOx7-01</strain>
    </source>
</reference>
<dbReference type="Gene3D" id="2.30.30.90">
    <property type="match status" value="1"/>
</dbReference>
<keyword evidence="4" id="KW-1185">Reference proteome</keyword>
<dbReference type="PANTHER" id="PTHR42954">
    <property type="entry name" value="FE(2+) TRANSPORT PROTEIN A"/>
    <property type="match status" value="1"/>
</dbReference>
<sequence length="77" mass="8763">MLLTELGKKEKARIVRIKRQGRADIAVRLTDMGLVKGVKLELIRRAPLGDPLEIKTGNFLLLSLRREEAEIIEVEKL</sequence>
<proteinExistence type="predicted"/>
<dbReference type="InterPro" id="IPR007167">
    <property type="entry name" value="Fe-transptr_FeoA-like"/>
</dbReference>
<dbReference type="InterPro" id="IPR052713">
    <property type="entry name" value="FeoA"/>
</dbReference>
<evidence type="ECO:0000256" key="1">
    <source>
        <dbReference type="ARBA" id="ARBA00023004"/>
    </source>
</evidence>
<dbReference type="AlphaFoldDB" id="A0A388TB93"/>
<dbReference type="PANTHER" id="PTHR42954:SF2">
    <property type="entry name" value="FE(2+) TRANSPORT PROTEIN A"/>
    <property type="match status" value="1"/>
</dbReference>